<gene>
    <name evidence="18" type="ORF">CQ405_04560</name>
</gene>
<dbReference type="RefSeq" id="WP_106871109.1">
    <property type="nucleotide sequence ID" value="NZ_CP053841.1"/>
</dbReference>
<comment type="similarity">
    <text evidence="5">Belongs to the STT3 family.</text>
</comment>
<reference evidence="19" key="1">
    <citation type="submission" date="2017-10" db="EMBL/GenBank/DDBJ databases">
        <title>Campylobacter species from seals.</title>
        <authorList>
            <person name="Gilbert M.J."/>
            <person name="Zomer A.L."/>
            <person name="Timmerman A.J."/>
            <person name="Duim B."/>
            <person name="Wagenaar J.A."/>
        </authorList>
    </citation>
    <scope>NUCLEOTIDE SEQUENCE [LARGE SCALE GENOMIC DNA]</scope>
    <source>
        <strain evidence="19">17S00004-5</strain>
    </source>
</reference>
<evidence type="ECO:0000256" key="8">
    <source>
        <dbReference type="ARBA" id="ARBA00022692"/>
    </source>
</evidence>
<dbReference type="UniPathway" id="UPA00378"/>
<keyword evidence="11 14" id="KW-1133">Transmembrane helix</keyword>
<feature type="transmembrane region" description="Helical" evidence="14">
    <location>
        <begin position="122"/>
        <end position="139"/>
    </location>
</feature>
<keyword evidence="8 14" id="KW-0812">Transmembrane</keyword>
<evidence type="ECO:0000313" key="19">
    <source>
        <dbReference type="Proteomes" id="UP000240535"/>
    </source>
</evidence>
<organism evidence="18 19">
    <name type="scientific">Campylobacter blaseri</name>
    <dbReference type="NCBI Taxonomy" id="2042961"/>
    <lineage>
        <taxon>Bacteria</taxon>
        <taxon>Pseudomonadati</taxon>
        <taxon>Campylobacterota</taxon>
        <taxon>Epsilonproteobacteria</taxon>
        <taxon>Campylobacterales</taxon>
        <taxon>Campylobacteraceae</taxon>
        <taxon>Campylobacter</taxon>
    </lineage>
</organism>
<evidence type="ECO:0000256" key="6">
    <source>
        <dbReference type="ARBA" id="ARBA00022676"/>
    </source>
</evidence>
<dbReference type="EMBL" id="PDHH01000003">
    <property type="protein sequence ID" value="PSM52330.1"/>
    <property type="molecule type" value="Genomic_DNA"/>
</dbReference>
<dbReference type="OrthoDB" id="9796223at2"/>
<dbReference type="Gene3D" id="3.40.1380.40">
    <property type="match status" value="1"/>
</dbReference>
<feature type="transmembrane region" description="Helical" evidence="14">
    <location>
        <begin position="196"/>
        <end position="211"/>
    </location>
</feature>
<proteinExistence type="inferred from homology"/>
<dbReference type="Proteomes" id="UP000240535">
    <property type="component" value="Unassembled WGS sequence"/>
</dbReference>
<feature type="transmembrane region" description="Helical" evidence="14">
    <location>
        <begin position="395"/>
        <end position="414"/>
    </location>
</feature>
<feature type="transmembrane region" description="Helical" evidence="14">
    <location>
        <begin position="9"/>
        <end position="27"/>
    </location>
</feature>
<name>A0A2P8R1F9_9BACT</name>
<comment type="cofactor">
    <cofactor evidence="2">
        <name>Mg(2+)</name>
        <dbReference type="ChEBI" id="CHEBI:18420"/>
    </cofactor>
</comment>
<feature type="transmembrane region" description="Helical" evidence="14">
    <location>
        <begin position="364"/>
        <end position="383"/>
    </location>
</feature>
<keyword evidence="7" id="KW-0808">Transferase</keyword>
<keyword evidence="19" id="KW-1185">Reference proteome</keyword>
<feature type="transmembrane region" description="Helical" evidence="14">
    <location>
        <begin position="96"/>
        <end position="115"/>
    </location>
</feature>
<evidence type="ECO:0000256" key="1">
    <source>
        <dbReference type="ARBA" id="ARBA00001936"/>
    </source>
</evidence>
<evidence type="ECO:0000259" key="16">
    <source>
        <dbReference type="Pfam" id="PF18527"/>
    </source>
</evidence>
<keyword evidence="13" id="KW-0464">Manganese</keyword>
<evidence type="ECO:0000256" key="7">
    <source>
        <dbReference type="ARBA" id="ARBA00022679"/>
    </source>
</evidence>
<protein>
    <submittedName>
        <fullName evidence="18">General glycosylation pathway protein</fullName>
    </submittedName>
</protein>
<dbReference type="InterPro" id="IPR048307">
    <property type="entry name" value="STT3_N"/>
</dbReference>
<feature type="transmembrane region" description="Helical" evidence="14">
    <location>
        <begin position="223"/>
        <end position="248"/>
    </location>
</feature>
<dbReference type="Pfam" id="PF21436">
    <property type="entry name" value="STT3-PglB_core"/>
    <property type="match status" value="1"/>
</dbReference>
<feature type="domain" description="STT3 subunit PglB C-terminal" evidence="16">
    <location>
        <begin position="584"/>
        <end position="663"/>
    </location>
</feature>
<accession>A0A2P8R1F9</accession>
<feature type="transmembrane region" description="Helical" evidence="14">
    <location>
        <begin position="175"/>
        <end position="190"/>
    </location>
</feature>
<dbReference type="GO" id="GO:0012505">
    <property type="term" value="C:endomembrane system"/>
    <property type="evidence" value="ECO:0007669"/>
    <property type="project" value="UniProtKB-SubCell"/>
</dbReference>
<feature type="domain" description="Oligosaccharyl transferase STT3 N-terminal" evidence="15">
    <location>
        <begin position="9"/>
        <end position="413"/>
    </location>
</feature>
<evidence type="ECO:0000259" key="17">
    <source>
        <dbReference type="Pfam" id="PF21436"/>
    </source>
</evidence>
<dbReference type="InterPro" id="IPR003674">
    <property type="entry name" value="Oligo_trans_STT3"/>
</dbReference>
<comment type="pathway">
    <text evidence="4">Protein modification; protein glycosylation.</text>
</comment>
<feature type="transmembrane region" description="Helical" evidence="14">
    <location>
        <begin position="254"/>
        <end position="281"/>
    </location>
</feature>
<keyword evidence="12 14" id="KW-0472">Membrane</keyword>
<comment type="subcellular location">
    <subcellularLocation>
        <location evidence="3">Endomembrane system</location>
        <topology evidence="3">Multi-pass membrane protein</topology>
    </subcellularLocation>
</comment>
<feature type="domain" description="STT3/PglB/AglB core" evidence="17">
    <location>
        <begin position="439"/>
        <end position="575"/>
    </location>
</feature>
<comment type="caution">
    <text evidence="18">The sequence shown here is derived from an EMBL/GenBank/DDBJ whole genome shotgun (WGS) entry which is preliminary data.</text>
</comment>
<evidence type="ECO:0000256" key="12">
    <source>
        <dbReference type="ARBA" id="ARBA00023136"/>
    </source>
</evidence>
<sequence>MQENLRIKFIIYALVAFVFGIVSRYYWIYWAGGNEDFIFNGSVMINTNDGYYFAEGAKDILDNFVDKNPNSNASKQGLSIVTAFIYKILPFKFENILLYLSGFFSSLLVFPMLLISKEYKSLEFGFIGSLVSVVAMSYYNRTMYGYYDTDMLTIVLPMFVLWGMIRVVNSKNEKDIIIAPIFMLLYFWWYPASYSLNIAFISMIFFYTIIFDRKNIINYKLCIMMLAATTNLNLSINFAIIIALYILFLKNIKLLYIQIIAFFVFTNFIFNGGLGPIIGYLNSYVFRTTTLSDDNLMFFNVTKTIPELSQIDKTYFMERISSHVVLFALSIAGYVVLCFKNRSFLLSLPMIGLGFLALKGGLRFTIYAVPIMGLGLGFLYIYLINFFKIDKYIKIAIISLLTILSLIPALQHIYNYKSSTVFSKSEVEILEKLKTLTTRDDYVLAWWDYGYPIRYYTNANTLIDGAIHSGEVNFPVSFTLTKDQTSSANMARLAVEYLEKRLSLEDEKKANLPTQDLKWMMKDYGFKNVNDFLLNVSFNDFNPPKKTREIYYYLPLRMMNIFTTVNYFSNLDLNTGKIKNSGVFFTMYPTSKDKDGIILNGNILLNNNFKTIITPKKEVIKVKNFYQVGYDKDGKYISDKQVIDSSGDLNIIFLINDGFFILLDDYYLNSTYVKLFFLQDYDSELFEPVILNRHTKIYKLKR</sequence>
<evidence type="ECO:0000259" key="15">
    <source>
        <dbReference type="Pfam" id="PF02516"/>
    </source>
</evidence>
<keyword evidence="10" id="KW-0460">Magnesium</keyword>
<dbReference type="GO" id="GO:0046872">
    <property type="term" value="F:metal ion binding"/>
    <property type="evidence" value="ECO:0007669"/>
    <property type="project" value="UniProtKB-KW"/>
</dbReference>
<evidence type="ECO:0000256" key="13">
    <source>
        <dbReference type="ARBA" id="ARBA00023211"/>
    </source>
</evidence>
<keyword evidence="6" id="KW-0328">Glycosyltransferase</keyword>
<evidence type="ECO:0000256" key="9">
    <source>
        <dbReference type="ARBA" id="ARBA00022723"/>
    </source>
</evidence>
<evidence type="ECO:0000256" key="14">
    <source>
        <dbReference type="SAM" id="Phobius"/>
    </source>
</evidence>
<dbReference type="InterPro" id="IPR048999">
    <property type="entry name" value="STT3-PglB_core"/>
</dbReference>
<comment type="cofactor">
    <cofactor evidence="1">
        <name>Mn(2+)</name>
        <dbReference type="ChEBI" id="CHEBI:29035"/>
    </cofactor>
</comment>
<evidence type="ECO:0000256" key="5">
    <source>
        <dbReference type="ARBA" id="ARBA00010810"/>
    </source>
</evidence>
<dbReference type="AlphaFoldDB" id="A0A2P8R1F9"/>
<dbReference type="InterPro" id="IPR041563">
    <property type="entry name" value="STT3_PglB_C"/>
</dbReference>
<dbReference type="Pfam" id="PF18527">
    <property type="entry name" value="STT3_PglB_C"/>
    <property type="match status" value="1"/>
</dbReference>
<dbReference type="GO" id="GO:0004576">
    <property type="term" value="F:oligosaccharyl transferase activity"/>
    <property type="evidence" value="ECO:0007669"/>
    <property type="project" value="InterPro"/>
</dbReference>
<evidence type="ECO:0000256" key="10">
    <source>
        <dbReference type="ARBA" id="ARBA00022842"/>
    </source>
</evidence>
<dbReference type="GO" id="GO:0016020">
    <property type="term" value="C:membrane"/>
    <property type="evidence" value="ECO:0007669"/>
    <property type="project" value="InterPro"/>
</dbReference>
<dbReference type="PANTHER" id="PTHR13872">
    <property type="entry name" value="DOLICHYL-DIPHOSPHOOLIGOSACCHARIDE--PROTEIN GLYCOSYLTRANSFERASE SUBUNIT"/>
    <property type="match status" value="1"/>
</dbReference>
<evidence type="ECO:0000313" key="18">
    <source>
        <dbReference type="EMBL" id="PSM52330.1"/>
    </source>
</evidence>
<dbReference type="Pfam" id="PF02516">
    <property type="entry name" value="STT3"/>
    <property type="match status" value="1"/>
</dbReference>
<evidence type="ECO:0000256" key="4">
    <source>
        <dbReference type="ARBA" id="ARBA00004922"/>
    </source>
</evidence>
<evidence type="ECO:0000256" key="3">
    <source>
        <dbReference type="ARBA" id="ARBA00004127"/>
    </source>
</evidence>
<evidence type="ECO:0000256" key="11">
    <source>
        <dbReference type="ARBA" id="ARBA00022989"/>
    </source>
</evidence>
<feature type="transmembrane region" description="Helical" evidence="14">
    <location>
        <begin position="324"/>
        <end position="344"/>
    </location>
</feature>
<keyword evidence="9" id="KW-0479">Metal-binding</keyword>
<evidence type="ECO:0000256" key="2">
    <source>
        <dbReference type="ARBA" id="ARBA00001946"/>
    </source>
</evidence>
<dbReference type="PANTHER" id="PTHR13872:SF1">
    <property type="entry name" value="DOLICHYL-DIPHOSPHOOLIGOSACCHARIDE--PROTEIN GLYCOSYLTRANSFERASE SUBUNIT STT3B"/>
    <property type="match status" value="1"/>
</dbReference>
<feature type="transmembrane region" description="Helical" evidence="14">
    <location>
        <begin position="151"/>
        <end position="168"/>
    </location>
</feature>